<dbReference type="InterPro" id="IPR054207">
    <property type="entry name" value="DUF6913"/>
</dbReference>
<reference evidence="1" key="2">
    <citation type="journal article" date="2021" name="PeerJ">
        <title>Extensive microbial diversity within the chicken gut microbiome revealed by metagenomics and culture.</title>
        <authorList>
            <person name="Gilroy R."/>
            <person name="Ravi A."/>
            <person name="Getino M."/>
            <person name="Pursley I."/>
            <person name="Horton D.L."/>
            <person name="Alikhan N.F."/>
            <person name="Baker D."/>
            <person name="Gharbi K."/>
            <person name="Hall N."/>
            <person name="Watson M."/>
            <person name="Adriaenssens E.M."/>
            <person name="Foster-Nyarko E."/>
            <person name="Jarju S."/>
            <person name="Secka A."/>
            <person name="Antonio M."/>
            <person name="Oren A."/>
            <person name="Chaudhuri R.R."/>
            <person name="La Ragione R."/>
            <person name="Hildebrand F."/>
            <person name="Pallen M.J."/>
        </authorList>
    </citation>
    <scope>NUCLEOTIDE SEQUENCE</scope>
    <source>
        <strain evidence="1">15467</strain>
    </source>
</reference>
<gene>
    <name evidence="1" type="ORF">IAC68_03000</name>
</gene>
<dbReference type="Pfam" id="PF21857">
    <property type="entry name" value="DUF6913"/>
    <property type="match status" value="1"/>
</dbReference>
<accession>A0A9D9GVN5</accession>
<evidence type="ECO:0000313" key="2">
    <source>
        <dbReference type="Proteomes" id="UP000823635"/>
    </source>
</evidence>
<dbReference type="AlphaFoldDB" id="A0A9D9GVN5"/>
<dbReference type="EMBL" id="JADINB010000067">
    <property type="protein sequence ID" value="MBO8428885.1"/>
    <property type="molecule type" value="Genomic_DNA"/>
</dbReference>
<evidence type="ECO:0000313" key="1">
    <source>
        <dbReference type="EMBL" id="MBO8428885.1"/>
    </source>
</evidence>
<protein>
    <submittedName>
        <fullName evidence="1">Uncharacterized protein</fullName>
    </submittedName>
</protein>
<reference evidence="1" key="1">
    <citation type="submission" date="2020-10" db="EMBL/GenBank/DDBJ databases">
        <authorList>
            <person name="Gilroy R."/>
        </authorList>
    </citation>
    <scope>NUCLEOTIDE SEQUENCE</scope>
    <source>
        <strain evidence="1">15467</strain>
    </source>
</reference>
<sequence>MSGIIDIFRKRRLRKDGKEDPERIFPAYNAIGSLVFLYNITSREEIDTLNECCRIFREHKLAYDGFAYIRKGKLLSVARNEIKDGIRLFGRRQVSLIGTPGPRITAQIPENGYDVLLNFNADSSFATKYLAATTKCGFRIAMREEKEIKYDMIISGSGGALLDKSEFADRVCYYLESINSVKGKKDER</sequence>
<comment type="caution">
    <text evidence="1">The sequence shown here is derived from an EMBL/GenBank/DDBJ whole genome shotgun (WGS) entry which is preliminary data.</text>
</comment>
<name>A0A9D9GVN5_9BACT</name>
<proteinExistence type="predicted"/>
<organism evidence="1 2">
    <name type="scientific">Candidatus Egerieousia excrementavium</name>
    <dbReference type="NCBI Taxonomy" id="2840778"/>
    <lineage>
        <taxon>Bacteria</taxon>
        <taxon>Pseudomonadati</taxon>
        <taxon>Bacteroidota</taxon>
        <taxon>Bacteroidia</taxon>
        <taxon>Bacteroidales</taxon>
        <taxon>Candidatus Egerieousia</taxon>
    </lineage>
</organism>
<dbReference type="Proteomes" id="UP000823635">
    <property type="component" value="Unassembled WGS sequence"/>
</dbReference>